<evidence type="ECO:0000313" key="2">
    <source>
        <dbReference type="EMBL" id="PWY75314.1"/>
    </source>
</evidence>
<dbReference type="GeneID" id="37117343"/>
<sequence length="242" mass="27588">MSDTRTAIPRSVEEWQLQWLPTAKVNLENLSSWRRYCTSFTTQIPERTFALARHYQLQVSRVEQEDFSGGGVLFTPKIHNTRSRGQAPQLPIPPPDFTKTPPSKPDSEFETPKFDNDPDSVSRMSSPRSSQIGDIKAIIEVKPVLRQKKEAQIRIQESHQIVASLLADYKSPIIQRRAKPQEIYISLAKYDDDYIAYLQTGGIDNNPFLVMHQFGPWDTNNPRAMAELGPIPLALTLKAQHY</sequence>
<keyword evidence="3" id="KW-1185">Reference proteome</keyword>
<feature type="compositionally biased region" description="Low complexity" evidence="1">
    <location>
        <begin position="119"/>
        <end position="128"/>
    </location>
</feature>
<evidence type="ECO:0000313" key="3">
    <source>
        <dbReference type="Proteomes" id="UP000246702"/>
    </source>
</evidence>
<dbReference type="Proteomes" id="UP000246702">
    <property type="component" value="Unassembled WGS sequence"/>
</dbReference>
<organism evidence="2 3">
    <name type="scientific">Aspergillus sclerotioniger CBS 115572</name>
    <dbReference type="NCBI Taxonomy" id="1450535"/>
    <lineage>
        <taxon>Eukaryota</taxon>
        <taxon>Fungi</taxon>
        <taxon>Dikarya</taxon>
        <taxon>Ascomycota</taxon>
        <taxon>Pezizomycotina</taxon>
        <taxon>Eurotiomycetes</taxon>
        <taxon>Eurotiomycetidae</taxon>
        <taxon>Eurotiales</taxon>
        <taxon>Aspergillaceae</taxon>
        <taxon>Aspergillus</taxon>
        <taxon>Aspergillus subgen. Circumdati</taxon>
    </lineage>
</organism>
<feature type="region of interest" description="Disordered" evidence="1">
    <location>
        <begin position="76"/>
        <end position="128"/>
    </location>
</feature>
<dbReference type="OrthoDB" id="3508621at2759"/>
<evidence type="ECO:0000256" key="1">
    <source>
        <dbReference type="SAM" id="MobiDB-lite"/>
    </source>
</evidence>
<dbReference type="STRING" id="1450535.A0A317VLS0"/>
<feature type="compositionally biased region" description="Basic and acidic residues" evidence="1">
    <location>
        <begin position="105"/>
        <end position="116"/>
    </location>
</feature>
<reference evidence="2 3" key="1">
    <citation type="submission" date="2016-12" db="EMBL/GenBank/DDBJ databases">
        <title>The genomes of Aspergillus section Nigri reveals drivers in fungal speciation.</title>
        <authorList>
            <consortium name="DOE Joint Genome Institute"/>
            <person name="Vesth T.C."/>
            <person name="Nybo J."/>
            <person name="Theobald S."/>
            <person name="Brandl J."/>
            <person name="Frisvad J.C."/>
            <person name="Nielsen K.F."/>
            <person name="Lyhne E.K."/>
            <person name="Kogle M.E."/>
            <person name="Kuo A."/>
            <person name="Riley R."/>
            <person name="Clum A."/>
            <person name="Nolan M."/>
            <person name="Lipzen A."/>
            <person name="Salamov A."/>
            <person name="Henrissat B."/>
            <person name="Wiebenga A."/>
            <person name="De Vries R.P."/>
            <person name="Grigoriev I.V."/>
            <person name="Mortensen U.H."/>
            <person name="Andersen M.R."/>
            <person name="Baker S.E."/>
        </authorList>
    </citation>
    <scope>NUCLEOTIDE SEQUENCE [LARGE SCALE GENOMIC DNA]</scope>
    <source>
        <strain evidence="2 3">CBS 115572</strain>
    </source>
</reference>
<protein>
    <submittedName>
        <fullName evidence="2">Uncharacterized protein</fullName>
    </submittedName>
</protein>
<dbReference type="AlphaFoldDB" id="A0A317VLS0"/>
<gene>
    <name evidence="2" type="ORF">BO94DRAFT_578011</name>
</gene>
<accession>A0A317VLS0</accession>
<name>A0A317VLS0_9EURO</name>
<dbReference type="EMBL" id="MSFK01000029">
    <property type="protein sequence ID" value="PWY75314.1"/>
    <property type="molecule type" value="Genomic_DNA"/>
</dbReference>
<comment type="caution">
    <text evidence="2">The sequence shown here is derived from an EMBL/GenBank/DDBJ whole genome shotgun (WGS) entry which is preliminary data.</text>
</comment>
<proteinExistence type="predicted"/>
<dbReference type="RefSeq" id="XP_025463941.1">
    <property type="nucleotide sequence ID" value="XM_025615200.1"/>
</dbReference>